<evidence type="ECO:0000313" key="2">
    <source>
        <dbReference type="Proteomes" id="UP001313282"/>
    </source>
</evidence>
<sequence length="143" mass="15951">MAYGLTGQCPSSCYVYERALTTAPPPKYSTLCPRRLSNNSPTVHASRSSTDRRTCTLLSLITIDSQSELLLPTIPRSPKHESYLGIFRYLTSAKLGSSSYIPSSFPSSEITYPAASLQENLHQDHIYIFEYTLGSFRNRKSCS</sequence>
<dbReference type="EMBL" id="JAVHNR010000003">
    <property type="protein sequence ID" value="KAK6348094.1"/>
    <property type="molecule type" value="Genomic_DNA"/>
</dbReference>
<dbReference type="Proteomes" id="UP001313282">
    <property type="component" value="Unassembled WGS sequence"/>
</dbReference>
<keyword evidence="2" id="KW-1185">Reference proteome</keyword>
<name>A0AAN8MSK6_9PEZI</name>
<gene>
    <name evidence="1" type="ORF">TWF718_005909</name>
</gene>
<organism evidence="1 2">
    <name type="scientific">Orbilia javanica</name>
    <dbReference type="NCBI Taxonomy" id="47235"/>
    <lineage>
        <taxon>Eukaryota</taxon>
        <taxon>Fungi</taxon>
        <taxon>Dikarya</taxon>
        <taxon>Ascomycota</taxon>
        <taxon>Pezizomycotina</taxon>
        <taxon>Orbiliomycetes</taxon>
        <taxon>Orbiliales</taxon>
        <taxon>Orbiliaceae</taxon>
        <taxon>Orbilia</taxon>
    </lineage>
</organism>
<reference evidence="1 2" key="1">
    <citation type="submission" date="2019-10" db="EMBL/GenBank/DDBJ databases">
        <authorList>
            <person name="Palmer J.M."/>
        </authorList>
    </citation>
    <scope>NUCLEOTIDE SEQUENCE [LARGE SCALE GENOMIC DNA]</scope>
    <source>
        <strain evidence="1 2">TWF718</strain>
    </source>
</reference>
<comment type="caution">
    <text evidence="1">The sequence shown here is derived from an EMBL/GenBank/DDBJ whole genome shotgun (WGS) entry which is preliminary data.</text>
</comment>
<accession>A0AAN8MSK6</accession>
<evidence type="ECO:0000313" key="1">
    <source>
        <dbReference type="EMBL" id="KAK6348094.1"/>
    </source>
</evidence>
<proteinExistence type="predicted"/>
<protein>
    <submittedName>
        <fullName evidence="1">Uncharacterized protein</fullName>
    </submittedName>
</protein>
<dbReference type="AlphaFoldDB" id="A0AAN8MSK6"/>